<evidence type="ECO:0000256" key="6">
    <source>
        <dbReference type="SAM" id="Phobius"/>
    </source>
</evidence>
<evidence type="ECO:0000256" key="1">
    <source>
        <dbReference type="ARBA" id="ARBA00004141"/>
    </source>
</evidence>
<evidence type="ECO:0000313" key="7">
    <source>
        <dbReference type="EMBL" id="VAW91185.1"/>
    </source>
</evidence>
<feature type="transmembrane region" description="Helical" evidence="6">
    <location>
        <begin position="6"/>
        <end position="28"/>
    </location>
</feature>
<comment type="subcellular location">
    <subcellularLocation>
        <location evidence="1">Membrane</location>
        <topology evidence="1">Multi-pass membrane protein</topology>
    </subcellularLocation>
</comment>
<keyword evidence="3 6" id="KW-0812">Transmembrane</keyword>
<gene>
    <name evidence="7" type="ORF">MNBD_GAMMA23-2244</name>
</gene>
<feature type="transmembrane region" description="Helical" evidence="6">
    <location>
        <begin position="183"/>
        <end position="203"/>
    </location>
</feature>
<evidence type="ECO:0000256" key="4">
    <source>
        <dbReference type="ARBA" id="ARBA00022989"/>
    </source>
</evidence>
<keyword evidence="5 6" id="KW-0472">Membrane</keyword>
<dbReference type="PANTHER" id="PTHR30028">
    <property type="entry name" value="UPF0014 INNER MEMBRANE PROTEIN YBBM-RELATED"/>
    <property type="match status" value="1"/>
</dbReference>
<evidence type="ECO:0000256" key="2">
    <source>
        <dbReference type="ARBA" id="ARBA00005268"/>
    </source>
</evidence>
<dbReference type="InterPro" id="IPR005226">
    <property type="entry name" value="UPF0014_fam"/>
</dbReference>
<dbReference type="Pfam" id="PF03649">
    <property type="entry name" value="UPF0014"/>
    <property type="match status" value="1"/>
</dbReference>
<dbReference type="PANTHER" id="PTHR30028:SF0">
    <property type="entry name" value="PROTEIN ALUMINUM SENSITIVE 3"/>
    <property type="match status" value="1"/>
</dbReference>
<evidence type="ECO:0000256" key="3">
    <source>
        <dbReference type="ARBA" id="ARBA00022692"/>
    </source>
</evidence>
<dbReference type="GO" id="GO:0005886">
    <property type="term" value="C:plasma membrane"/>
    <property type="evidence" value="ECO:0007669"/>
    <property type="project" value="TreeGrafter"/>
</dbReference>
<name>A0A3B0ZCP9_9ZZZZ</name>
<evidence type="ECO:0000256" key="5">
    <source>
        <dbReference type="ARBA" id="ARBA00023136"/>
    </source>
</evidence>
<organism evidence="7">
    <name type="scientific">hydrothermal vent metagenome</name>
    <dbReference type="NCBI Taxonomy" id="652676"/>
    <lineage>
        <taxon>unclassified sequences</taxon>
        <taxon>metagenomes</taxon>
        <taxon>ecological metagenomes</taxon>
    </lineage>
</organism>
<dbReference type="AlphaFoldDB" id="A0A3B0ZCP9"/>
<feature type="transmembrane region" description="Helical" evidence="6">
    <location>
        <begin position="35"/>
        <end position="57"/>
    </location>
</feature>
<protein>
    <submittedName>
        <fullName evidence="7">Probable iron export permease protein FetB</fullName>
    </submittedName>
</protein>
<proteinExistence type="inferred from homology"/>
<feature type="transmembrane region" description="Helical" evidence="6">
    <location>
        <begin position="128"/>
        <end position="151"/>
    </location>
</feature>
<reference evidence="7" key="1">
    <citation type="submission" date="2018-06" db="EMBL/GenBank/DDBJ databases">
        <authorList>
            <person name="Zhirakovskaya E."/>
        </authorList>
    </citation>
    <scope>NUCLEOTIDE SEQUENCE</scope>
</reference>
<comment type="similarity">
    <text evidence="2">Belongs to the UPF0014 family.</text>
</comment>
<accession>A0A3B0ZCP9</accession>
<sequence>MNVVSLSLFDLSLAAVLVLVIAALSYFMQLKMSQTILIAAVRTVVQLLLVGLILKWVFAQTDFTWVGIMWLVMLLVAGYEIMARQTRRFKGLWGYGVGVVSVFMSSFAVGIFVLTLVVDNTPWYTPQYAIPLMGMIIGNTMTAAALSLESLTKTTWQQRMIIEARLALGQTWRQSISDIARQSVRIGMFPIVNAMAAAGLVTLPGMMSGQILGGTPPAEAVKYQILIMFMITAASGFATLIAVWLGARHLFDERQRLSTQRLHAER</sequence>
<keyword evidence="4 6" id="KW-1133">Transmembrane helix</keyword>
<feature type="transmembrane region" description="Helical" evidence="6">
    <location>
        <begin position="63"/>
        <end position="81"/>
    </location>
</feature>
<feature type="transmembrane region" description="Helical" evidence="6">
    <location>
        <begin position="223"/>
        <end position="247"/>
    </location>
</feature>
<feature type="transmembrane region" description="Helical" evidence="6">
    <location>
        <begin position="93"/>
        <end position="116"/>
    </location>
</feature>
<dbReference type="EMBL" id="UOFT01000005">
    <property type="protein sequence ID" value="VAW91185.1"/>
    <property type="molecule type" value="Genomic_DNA"/>
</dbReference>